<dbReference type="EMBL" id="JAAARO010000007">
    <property type="protein sequence ID" value="KAF5745344.1"/>
    <property type="molecule type" value="Genomic_DNA"/>
</dbReference>
<reference evidence="3 4" key="1">
    <citation type="journal article" date="2020" name="Nat. Commun.">
        <title>Genome of Tripterygium wilfordii and identification of cytochrome P450 involved in triptolide biosynthesis.</title>
        <authorList>
            <person name="Tu L."/>
            <person name="Su P."/>
            <person name="Zhang Z."/>
            <person name="Gao L."/>
            <person name="Wang J."/>
            <person name="Hu T."/>
            <person name="Zhou J."/>
            <person name="Zhang Y."/>
            <person name="Zhao Y."/>
            <person name="Liu Y."/>
            <person name="Song Y."/>
            <person name="Tong Y."/>
            <person name="Lu Y."/>
            <person name="Yang J."/>
            <person name="Xu C."/>
            <person name="Jia M."/>
            <person name="Peters R.J."/>
            <person name="Huang L."/>
            <person name="Gao W."/>
        </authorList>
    </citation>
    <scope>NUCLEOTIDE SEQUENCE [LARGE SCALE GENOMIC DNA]</scope>
    <source>
        <strain evidence="4">cv. XIE 37</strain>
        <tissue evidence="3">Leaf</tissue>
    </source>
</reference>
<feature type="compositionally biased region" description="Polar residues" evidence="2">
    <location>
        <begin position="314"/>
        <end position="323"/>
    </location>
</feature>
<feature type="coiled-coil region" evidence="1">
    <location>
        <begin position="525"/>
        <end position="570"/>
    </location>
</feature>
<sequence length="667" mass="75215">MTEGVSRGQNRTCFQKKTLNNCGINGNLDNIVLIDVDSDRLNDVIVIDAPKGLQQQCEGSRIRREVKKYPYGSIISIDDDDGDDVDQPGGNMESGSDSDATSSKSCPVFSHMKIEVDNDECRVIHEKKSGFKLSKCQKSYTWKYPCRNRYGLNNDSESDSSDSDSSDCEFMEGSSGKLREQWEKASIRRKGNAYDGNSGFDAQATASASHGDVHPKVDAGNGYGKQSEEPPCTSSRSTDFEKGFFTSFGPTVDDASLDTHMEFYQKINQDVYGKDDVCLNGETCIGANLSTSVPQNDVGCSDGRGSSGHDEQYHSQGLSSWSNGEHGDRQDNHSKAFHRDRSGNTADEHSFSNSQSRPDVYCDNFKASLQDEQDGDIPFCNEQDSHETDNIHHERDKLEKTNEFFKEIPVSGEQLVSNAQPSDWTFTKVVSPSEYKVRAIPEKSISNGQHCEIQNQQGKPSSSESKQPSIDSTSTNKLCHGMDPLQTQGGDFIPAASIDIINEREKLKETNEYKRVVEEEWASRQRQLQIQAEEAQRLRKRKKAESMRLLDMQRRQKQRVEEVRETQKKDQEDLNLKEKFRAEVRNELCKLEKICIDMASLLRGLGIHVPGGYRPLSHQVNAAYKQALLRFHPDRASRTDIRQQVEAEEKFKLISRMKEKLLMTSFH</sequence>
<evidence type="ECO:0000313" key="3">
    <source>
        <dbReference type="EMBL" id="KAF5745344.1"/>
    </source>
</evidence>
<feature type="compositionally biased region" description="Acidic residues" evidence="2">
    <location>
        <begin position="156"/>
        <end position="170"/>
    </location>
</feature>
<evidence type="ECO:0000256" key="1">
    <source>
        <dbReference type="SAM" id="Coils"/>
    </source>
</evidence>
<dbReference type="CDD" id="cd06257">
    <property type="entry name" value="DnaJ"/>
    <property type="match status" value="1"/>
</dbReference>
<dbReference type="PANTHER" id="PTHR36335">
    <property type="entry name" value="CHAPERONE DNAJ-DOMAIN SUPERFAMILY PROTEIN"/>
    <property type="match status" value="1"/>
</dbReference>
<feature type="compositionally biased region" description="Acidic residues" evidence="2">
    <location>
        <begin position="77"/>
        <end position="86"/>
    </location>
</feature>
<keyword evidence="1" id="KW-0175">Coiled coil</keyword>
<dbReference type="Proteomes" id="UP000593562">
    <property type="component" value="Unassembled WGS sequence"/>
</dbReference>
<gene>
    <name evidence="3" type="ORF">HS088_TW07G00928</name>
</gene>
<evidence type="ECO:0000313" key="4">
    <source>
        <dbReference type="Proteomes" id="UP000593562"/>
    </source>
</evidence>
<organism evidence="3 4">
    <name type="scientific">Tripterygium wilfordii</name>
    <name type="common">Thunder God vine</name>
    <dbReference type="NCBI Taxonomy" id="458696"/>
    <lineage>
        <taxon>Eukaryota</taxon>
        <taxon>Viridiplantae</taxon>
        <taxon>Streptophyta</taxon>
        <taxon>Embryophyta</taxon>
        <taxon>Tracheophyta</taxon>
        <taxon>Spermatophyta</taxon>
        <taxon>Magnoliopsida</taxon>
        <taxon>eudicotyledons</taxon>
        <taxon>Gunneridae</taxon>
        <taxon>Pentapetalae</taxon>
        <taxon>rosids</taxon>
        <taxon>fabids</taxon>
        <taxon>Celastrales</taxon>
        <taxon>Celastraceae</taxon>
        <taxon>Tripterygium</taxon>
    </lineage>
</organism>
<evidence type="ECO:0000256" key="2">
    <source>
        <dbReference type="SAM" id="MobiDB-lite"/>
    </source>
</evidence>
<dbReference type="FunCoup" id="A0A7J7DGF8">
    <property type="interactions" value="1550"/>
</dbReference>
<dbReference type="AlphaFoldDB" id="A0A7J7DGF8"/>
<proteinExistence type="predicted"/>
<dbReference type="InParanoid" id="A0A7J7DGF8"/>
<dbReference type="InterPro" id="IPR001623">
    <property type="entry name" value="DnaJ_domain"/>
</dbReference>
<feature type="region of interest" description="Disordered" evidence="2">
    <location>
        <begin position="201"/>
        <end position="236"/>
    </location>
</feature>
<protein>
    <recommendedName>
        <fullName evidence="5">J domain-containing protein</fullName>
    </recommendedName>
</protein>
<feature type="compositionally biased region" description="Basic and acidic residues" evidence="2">
    <location>
        <begin position="325"/>
        <end position="350"/>
    </location>
</feature>
<dbReference type="InterPro" id="IPR036869">
    <property type="entry name" value="J_dom_sf"/>
</dbReference>
<name>A0A7J7DGF8_TRIWF</name>
<feature type="region of interest" description="Disordered" evidence="2">
    <location>
        <begin position="153"/>
        <end position="175"/>
    </location>
</feature>
<dbReference type="PANTHER" id="PTHR36335:SF1">
    <property type="entry name" value="CHAPERONE DNAJ-DOMAIN SUPERFAMILY PROTEIN"/>
    <property type="match status" value="1"/>
</dbReference>
<feature type="region of interest" description="Disordered" evidence="2">
    <location>
        <begin position="298"/>
        <end position="357"/>
    </location>
</feature>
<feature type="compositionally biased region" description="Low complexity" evidence="2">
    <location>
        <begin position="94"/>
        <end position="105"/>
    </location>
</feature>
<feature type="region of interest" description="Disordered" evidence="2">
    <location>
        <begin position="440"/>
        <end position="490"/>
    </location>
</feature>
<comment type="caution">
    <text evidence="3">The sequence shown here is derived from an EMBL/GenBank/DDBJ whole genome shotgun (WGS) entry which is preliminary data.</text>
</comment>
<keyword evidence="4" id="KW-1185">Reference proteome</keyword>
<evidence type="ECO:0008006" key="5">
    <source>
        <dbReference type="Google" id="ProtNLM"/>
    </source>
</evidence>
<dbReference type="Gene3D" id="1.10.287.110">
    <property type="entry name" value="DnaJ domain"/>
    <property type="match status" value="1"/>
</dbReference>
<dbReference type="OrthoDB" id="498970at2759"/>
<feature type="region of interest" description="Disordered" evidence="2">
    <location>
        <begin position="74"/>
        <end position="105"/>
    </location>
</feature>
<dbReference type="SUPFAM" id="SSF46565">
    <property type="entry name" value="Chaperone J-domain"/>
    <property type="match status" value="1"/>
</dbReference>
<accession>A0A7J7DGF8</accession>
<feature type="compositionally biased region" description="Polar residues" evidence="2">
    <location>
        <begin position="444"/>
        <end position="477"/>
    </location>
</feature>